<reference evidence="2" key="2">
    <citation type="submission" date="2020-11" db="EMBL/GenBank/DDBJ databases">
        <authorList>
            <person name="McCartney M.A."/>
            <person name="Auch B."/>
            <person name="Kono T."/>
            <person name="Mallez S."/>
            <person name="Becker A."/>
            <person name="Gohl D.M."/>
            <person name="Silverstein K.A.T."/>
            <person name="Koren S."/>
            <person name="Bechman K.B."/>
            <person name="Herman A."/>
            <person name="Abrahante J.E."/>
            <person name="Garbe J."/>
        </authorList>
    </citation>
    <scope>NUCLEOTIDE SEQUENCE</scope>
    <source>
        <strain evidence="2">Duluth1</strain>
        <tissue evidence="2">Whole animal</tissue>
    </source>
</reference>
<accession>A0A9D4JPT9</accession>
<dbReference type="InterPro" id="IPR001611">
    <property type="entry name" value="Leu-rich_rpt"/>
</dbReference>
<evidence type="ECO:0000256" key="1">
    <source>
        <dbReference type="ARBA" id="ARBA00022737"/>
    </source>
</evidence>
<dbReference type="AlphaFoldDB" id="A0A9D4JPT9"/>
<sequence>MRAIYDVIYEVLTAGPESSPILDNEKSVSFDVVYYSLDTGKIRSVVELEKLRNTESKRHSRDLLSFKRNSRLSFQSLSSEASSVFSEDIIINGLPMVTISVSGHALSLSKAIADVLRAHDSILELHIGKTHIRGTDMSHISAALVENYSVRVLDLRLNNIGNEGAAHLVKALTSNKTLRQLNLFSTGIDADGVNCLADALRTNVGLEDLD</sequence>
<dbReference type="InterPro" id="IPR032675">
    <property type="entry name" value="LRR_dom_sf"/>
</dbReference>
<dbReference type="Proteomes" id="UP000828390">
    <property type="component" value="Unassembled WGS sequence"/>
</dbReference>
<dbReference type="PANTHER" id="PTHR24111:SF0">
    <property type="entry name" value="LEUCINE-RICH REPEAT-CONTAINING PROTEIN"/>
    <property type="match status" value="1"/>
</dbReference>
<evidence type="ECO:0000313" key="3">
    <source>
        <dbReference type="Proteomes" id="UP000828390"/>
    </source>
</evidence>
<dbReference type="SMART" id="SM00368">
    <property type="entry name" value="LRR_RI"/>
    <property type="match status" value="2"/>
</dbReference>
<keyword evidence="1" id="KW-0677">Repeat</keyword>
<gene>
    <name evidence="2" type="ORF">DPMN_121725</name>
</gene>
<dbReference type="InterPro" id="IPR052201">
    <property type="entry name" value="LRR-containing_regulator"/>
</dbReference>
<dbReference type="PANTHER" id="PTHR24111">
    <property type="entry name" value="LEUCINE-RICH REPEAT-CONTAINING PROTEIN 34"/>
    <property type="match status" value="1"/>
</dbReference>
<proteinExistence type="predicted"/>
<reference evidence="2" key="1">
    <citation type="journal article" date="2019" name="bioRxiv">
        <title>The Genome of the Zebra Mussel, Dreissena polymorpha: A Resource for Invasive Species Research.</title>
        <authorList>
            <person name="McCartney M.A."/>
            <person name="Auch B."/>
            <person name="Kono T."/>
            <person name="Mallez S."/>
            <person name="Zhang Y."/>
            <person name="Obille A."/>
            <person name="Becker A."/>
            <person name="Abrahante J.E."/>
            <person name="Garbe J."/>
            <person name="Badalamenti J.P."/>
            <person name="Herman A."/>
            <person name="Mangelson H."/>
            <person name="Liachko I."/>
            <person name="Sullivan S."/>
            <person name="Sone E.D."/>
            <person name="Koren S."/>
            <person name="Silverstein K.A.T."/>
            <person name="Beckman K.B."/>
            <person name="Gohl D.M."/>
        </authorList>
    </citation>
    <scope>NUCLEOTIDE SEQUENCE</scope>
    <source>
        <strain evidence="2">Duluth1</strain>
        <tissue evidence="2">Whole animal</tissue>
    </source>
</reference>
<name>A0A9D4JPT9_DREPO</name>
<keyword evidence="3" id="KW-1185">Reference proteome</keyword>
<protein>
    <submittedName>
        <fullName evidence="2">Uncharacterized protein</fullName>
    </submittedName>
</protein>
<dbReference type="EMBL" id="JAIWYP010000005">
    <property type="protein sequence ID" value="KAH3819981.1"/>
    <property type="molecule type" value="Genomic_DNA"/>
</dbReference>
<evidence type="ECO:0000313" key="2">
    <source>
        <dbReference type="EMBL" id="KAH3819981.1"/>
    </source>
</evidence>
<comment type="caution">
    <text evidence="2">The sequence shown here is derived from an EMBL/GenBank/DDBJ whole genome shotgun (WGS) entry which is preliminary data.</text>
</comment>
<dbReference type="Gene3D" id="3.80.10.10">
    <property type="entry name" value="Ribonuclease Inhibitor"/>
    <property type="match status" value="1"/>
</dbReference>
<organism evidence="2 3">
    <name type="scientific">Dreissena polymorpha</name>
    <name type="common">Zebra mussel</name>
    <name type="synonym">Mytilus polymorpha</name>
    <dbReference type="NCBI Taxonomy" id="45954"/>
    <lineage>
        <taxon>Eukaryota</taxon>
        <taxon>Metazoa</taxon>
        <taxon>Spiralia</taxon>
        <taxon>Lophotrochozoa</taxon>
        <taxon>Mollusca</taxon>
        <taxon>Bivalvia</taxon>
        <taxon>Autobranchia</taxon>
        <taxon>Heteroconchia</taxon>
        <taxon>Euheterodonta</taxon>
        <taxon>Imparidentia</taxon>
        <taxon>Neoheterodontei</taxon>
        <taxon>Myida</taxon>
        <taxon>Dreissenoidea</taxon>
        <taxon>Dreissenidae</taxon>
        <taxon>Dreissena</taxon>
    </lineage>
</organism>
<dbReference type="SUPFAM" id="SSF52047">
    <property type="entry name" value="RNI-like"/>
    <property type="match status" value="1"/>
</dbReference>
<dbReference type="Pfam" id="PF13516">
    <property type="entry name" value="LRR_6"/>
    <property type="match status" value="2"/>
</dbReference>